<protein>
    <recommendedName>
        <fullName evidence="2">PDZ domain-containing protein</fullName>
    </recommendedName>
</protein>
<proteinExistence type="predicted"/>
<dbReference type="EMBL" id="PJNH01000002">
    <property type="protein sequence ID" value="PKR78003.1"/>
    <property type="molecule type" value="Genomic_DNA"/>
</dbReference>
<evidence type="ECO:0000256" key="1">
    <source>
        <dbReference type="SAM" id="Phobius"/>
    </source>
</evidence>
<keyword evidence="1" id="KW-0472">Membrane</keyword>
<dbReference type="PROSITE" id="PS50106">
    <property type="entry name" value="PDZ"/>
    <property type="match status" value="1"/>
</dbReference>
<dbReference type="Proteomes" id="UP000243524">
    <property type="component" value="Unassembled WGS sequence"/>
</dbReference>
<dbReference type="Gene3D" id="2.30.42.10">
    <property type="match status" value="1"/>
</dbReference>
<dbReference type="AlphaFoldDB" id="A0A2I0QUH7"/>
<keyword evidence="1" id="KW-1133">Transmembrane helix</keyword>
<feature type="transmembrane region" description="Helical" evidence="1">
    <location>
        <begin position="251"/>
        <end position="268"/>
    </location>
</feature>
<feature type="transmembrane region" description="Helical" evidence="1">
    <location>
        <begin position="12"/>
        <end position="34"/>
    </location>
</feature>
<feature type="transmembrane region" description="Helical" evidence="1">
    <location>
        <begin position="55"/>
        <end position="75"/>
    </location>
</feature>
<accession>A0A2I0QUH7</accession>
<dbReference type="OrthoDB" id="198399at2"/>
<keyword evidence="4" id="KW-1185">Reference proteome</keyword>
<feature type="transmembrane region" description="Helical" evidence="1">
    <location>
        <begin position="136"/>
        <end position="160"/>
    </location>
</feature>
<keyword evidence="1" id="KW-0812">Transmembrane</keyword>
<dbReference type="SUPFAM" id="SSF50156">
    <property type="entry name" value="PDZ domain-like"/>
    <property type="match status" value="1"/>
</dbReference>
<comment type="caution">
    <text evidence="3">The sequence shown here is derived from an EMBL/GenBank/DDBJ whole genome shotgun (WGS) entry which is preliminary data.</text>
</comment>
<feature type="domain" description="PDZ" evidence="2">
    <location>
        <begin position="308"/>
        <end position="341"/>
    </location>
</feature>
<dbReference type="RefSeq" id="WP_101331611.1">
    <property type="nucleotide sequence ID" value="NZ_PJNH01000002.1"/>
</dbReference>
<gene>
    <name evidence="3" type="ORF">CEY16_08770</name>
</gene>
<name>A0A2I0QUH7_9BACI</name>
<evidence type="ECO:0000313" key="3">
    <source>
        <dbReference type="EMBL" id="PKR78003.1"/>
    </source>
</evidence>
<feature type="transmembrane region" description="Helical" evidence="1">
    <location>
        <begin position="105"/>
        <end position="124"/>
    </location>
</feature>
<dbReference type="SMART" id="SM00228">
    <property type="entry name" value="PDZ"/>
    <property type="match status" value="1"/>
</dbReference>
<feature type="transmembrane region" description="Helical" evidence="1">
    <location>
        <begin position="81"/>
        <end position="98"/>
    </location>
</feature>
<dbReference type="InterPro" id="IPR001478">
    <property type="entry name" value="PDZ"/>
</dbReference>
<reference evidence="3 4" key="1">
    <citation type="submission" date="2017-06" db="EMBL/GenBank/DDBJ databases">
        <title>the draft geome sequence of Illustriluteabacillus marina B3227.</title>
        <authorList>
            <person name="He R.-H."/>
            <person name="Du Z.-J."/>
        </authorList>
    </citation>
    <scope>NUCLEOTIDE SEQUENCE [LARGE SCALE GENOMIC DNA]</scope>
    <source>
        <strain evidence="3 4">B3227</strain>
    </source>
</reference>
<evidence type="ECO:0000259" key="2">
    <source>
        <dbReference type="PROSITE" id="PS50106"/>
    </source>
</evidence>
<evidence type="ECO:0000313" key="4">
    <source>
        <dbReference type="Proteomes" id="UP000243524"/>
    </source>
</evidence>
<organism evidence="3 4">
    <name type="scientific">Halalkalibacillus sediminis</name>
    <dbReference type="NCBI Taxonomy" id="2018042"/>
    <lineage>
        <taxon>Bacteria</taxon>
        <taxon>Bacillati</taxon>
        <taxon>Bacillota</taxon>
        <taxon>Bacilli</taxon>
        <taxon>Bacillales</taxon>
        <taxon>Bacillaceae</taxon>
        <taxon>Halalkalibacillus</taxon>
    </lineage>
</organism>
<dbReference type="InterPro" id="IPR036034">
    <property type="entry name" value="PDZ_sf"/>
</dbReference>
<sequence>MAVEWLKEIGFGFLWLFVQPLLYLAIAYSFWTGYRRIKKDRRQFGHRVFSNGFEWKNTWWLGVLLGLLLSVGLVASGGFLNYTWVLMLSCVVLILMLVNQVALLSPVYTIGIAGAITFSLAWFGSDFLPNELQDEVVSVDVIMVSYLLIALLITEGLLFLKSKRNHSFPMLHKGKRGKYIASHTIKKLMVVPLMVPIPGGVLELSPWLGWWPVFDYGGDGFGLMLIPFIIGASQRFQGVFSDIGAKKVGKSLLLFSLILVGGAVAVFFYPSFAIALIGVAFVGRILIHLIFRSSDLEKRPIFTPQTDGILIVGITPGSPADAMGLQVGEKIEKVHGRPVANEHEFFEVMSENRTYCKLAVRDLNGEIRFVQRAIYEGERHELGLIFIKETPRFSLRTESIEIENEEEKSS</sequence>